<accession>A0A2T5VEW6</accession>
<dbReference type="Pfam" id="PF13242">
    <property type="entry name" value="Hydrolase_like"/>
    <property type="match status" value="1"/>
</dbReference>
<dbReference type="InterPro" id="IPR023214">
    <property type="entry name" value="HAD_sf"/>
</dbReference>
<gene>
    <name evidence="1" type="ORF">C8N35_101333</name>
</gene>
<dbReference type="RefSeq" id="WP_107987883.1">
    <property type="nucleotide sequence ID" value="NZ_QAYG01000001.1"/>
</dbReference>
<dbReference type="Gene3D" id="3.40.50.1000">
    <property type="entry name" value="HAD superfamily/HAD-like"/>
    <property type="match status" value="2"/>
</dbReference>
<keyword evidence="2" id="KW-1185">Reference proteome</keyword>
<dbReference type="InterPro" id="IPR006356">
    <property type="entry name" value="HAD-SF_hydro_IIA_hyp3"/>
</dbReference>
<dbReference type="AlphaFoldDB" id="A0A2T5VEW6"/>
<dbReference type="Proteomes" id="UP000244081">
    <property type="component" value="Unassembled WGS sequence"/>
</dbReference>
<dbReference type="InterPro" id="IPR036412">
    <property type="entry name" value="HAD-like_sf"/>
</dbReference>
<comment type="caution">
    <text evidence="1">The sequence shown here is derived from an EMBL/GenBank/DDBJ whole genome shotgun (WGS) entry which is preliminary data.</text>
</comment>
<dbReference type="InterPro" id="IPR006357">
    <property type="entry name" value="HAD-SF_hydro_IIA"/>
</dbReference>
<reference evidence="1 2" key="1">
    <citation type="submission" date="2018-04" db="EMBL/GenBank/DDBJ databases">
        <title>Genomic Encyclopedia of Archaeal and Bacterial Type Strains, Phase II (KMG-II): from individual species to whole genera.</title>
        <authorList>
            <person name="Goeker M."/>
        </authorList>
    </citation>
    <scope>NUCLEOTIDE SEQUENCE [LARGE SCALE GENOMIC DNA]</scope>
    <source>
        <strain evidence="1 2">DSM 23382</strain>
    </source>
</reference>
<evidence type="ECO:0000313" key="2">
    <source>
        <dbReference type="Proteomes" id="UP000244081"/>
    </source>
</evidence>
<dbReference type="SUPFAM" id="SSF56784">
    <property type="entry name" value="HAD-like"/>
    <property type="match status" value="1"/>
</dbReference>
<protein>
    <submittedName>
        <fullName evidence="1">HAD superfamily hydrolase (TIGR01459 family)</fullName>
    </submittedName>
</protein>
<proteinExistence type="predicted"/>
<organism evidence="1 2">
    <name type="scientific">Breoghania corrubedonensis</name>
    <dbReference type="NCBI Taxonomy" id="665038"/>
    <lineage>
        <taxon>Bacteria</taxon>
        <taxon>Pseudomonadati</taxon>
        <taxon>Pseudomonadota</taxon>
        <taxon>Alphaproteobacteria</taxon>
        <taxon>Hyphomicrobiales</taxon>
        <taxon>Stappiaceae</taxon>
        <taxon>Breoghania</taxon>
    </lineage>
</organism>
<keyword evidence="1" id="KW-0378">Hydrolase</keyword>
<dbReference type="OrthoDB" id="9791073at2"/>
<dbReference type="NCBIfam" id="TIGR01459">
    <property type="entry name" value="HAD-SF-IIA-hyp4"/>
    <property type="match status" value="1"/>
</dbReference>
<dbReference type="NCBIfam" id="TIGR01460">
    <property type="entry name" value="HAD-SF-IIA"/>
    <property type="match status" value="1"/>
</dbReference>
<dbReference type="GO" id="GO:0005737">
    <property type="term" value="C:cytoplasm"/>
    <property type="evidence" value="ECO:0007669"/>
    <property type="project" value="TreeGrafter"/>
</dbReference>
<name>A0A2T5VEW6_9HYPH</name>
<dbReference type="PANTHER" id="PTHR19288:SF90">
    <property type="entry name" value="OS08G0542600 PROTEIN"/>
    <property type="match status" value="1"/>
</dbReference>
<dbReference type="GO" id="GO:0016791">
    <property type="term" value="F:phosphatase activity"/>
    <property type="evidence" value="ECO:0007669"/>
    <property type="project" value="TreeGrafter"/>
</dbReference>
<dbReference type="Pfam" id="PF13344">
    <property type="entry name" value="Hydrolase_6"/>
    <property type="match status" value="1"/>
</dbReference>
<dbReference type="PANTHER" id="PTHR19288">
    <property type="entry name" value="4-NITROPHENYLPHOSPHATASE-RELATED"/>
    <property type="match status" value="1"/>
</dbReference>
<evidence type="ECO:0000313" key="1">
    <source>
        <dbReference type="EMBL" id="PTW62293.1"/>
    </source>
</evidence>
<sequence>MTADSLLLPGLSMIASDYDGILCDVWGVVHNGVRVNPGASEALSRFREQGGRVVLITNAPRPSAPIYEQLDSLGCPRAAYDTIVTSGDVTHGLLKAYEGDTVVHIGPERDYTLYEGTGLAAVEDDARAPDGGLIVCTGLYDDVNETPEDYHERFRKLIARGFSMVCANPDVVVERGDTLIWCAGALARDYAALGGKVQILGKPYKPIYDRAIGELERLSGRAQDRAKVLAIGDGLPTDIKGACGQGLDVLFITAGIHAADFGAAEMPDGGLVRDRLESEGLSARAAMPRLSW</sequence>
<dbReference type="EMBL" id="QAYG01000001">
    <property type="protein sequence ID" value="PTW62293.1"/>
    <property type="molecule type" value="Genomic_DNA"/>
</dbReference>
<dbReference type="CDD" id="cd07525">
    <property type="entry name" value="HAD_like"/>
    <property type="match status" value="1"/>
</dbReference>